<dbReference type="GO" id="GO:0005886">
    <property type="term" value="C:plasma membrane"/>
    <property type="evidence" value="ECO:0007669"/>
    <property type="project" value="UniProtKB-SubCell"/>
</dbReference>
<evidence type="ECO:0000256" key="5">
    <source>
        <dbReference type="ARBA" id="ARBA00022475"/>
    </source>
</evidence>
<keyword evidence="9" id="KW-0472">Membrane</keyword>
<keyword evidence="5" id="KW-1003">Cell membrane</keyword>
<evidence type="ECO:0000256" key="8">
    <source>
        <dbReference type="ARBA" id="ARBA00022927"/>
    </source>
</evidence>
<evidence type="ECO:0000256" key="4">
    <source>
        <dbReference type="ARBA" id="ARBA00022448"/>
    </source>
</evidence>
<comment type="similarity">
    <text evidence="2">Belongs to the GSP N family.</text>
</comment>
<proteinExistence type="inferred from homology"/>
<dbReference type="STRING" id="1517416.IDAT_05675"/>
<dbReference type="InterPro" id="IPR022792">
    <property type="entry name" value="T2SS_protein-GspN"/>
</dbReference>
<dbReference type="AlphaFoldDB" id="A0A094L3D3"/>
<dbReference type="Pfam" id="PF01203">
    <property type="entry name" value="T2SSN"/>
    <property type="match status" value="1"/>
</dbReference>
<evidence type="ECO:0000256" key="9">
    <source>
        <dbReference type="ARBA" id="ARBA00023136"/>
    </source>
</evidence>
<dbReference type="GO" id="GO:0015627">
    <property type="term" value="C:type II protein secretion system complex"/>
    <property type="evidence" value="ECO:0007669"/>
    <property type="project" value="InterPro"/>
</dbReference>
<evidence type="ECO:0000256" key="2">
    <source>
        <dbReference type="ARBA" id="ARBA00007208"/>
    </source>
</evidence>
<dbReference type="Proteomes" id="UP000053718">
    <property type="component" value="Unassembled WGS sequence"/>
</dbReference>
<evidence type="ECO:0000256" key="3">
    <source>
        <dbReference type="ARBA" id="ARBA00021563"/>
    </source>
</evidence>
<comment type="subcellular location">
    <subcellularLocation>
        <location evidence="1">Cell inner membrane</location>
    </subcellularLocation>
</comment>
<sequence length="256" mass="27990">MKKRWLLWLLPVYVIGLVVFAPAQLLTWFVPAQAGVELSAVQGSLWDGQATVSYQTPQQQSQFQQVAWELTPSALFTGKVMLALDIPAVNTVSGKADVELSFGGALKAKGQFGGNLQQTISEYNIPALLTTDGRWDLTLANFELADLASGRWCDVLDAKVTSRSTAVRIQREWIELGDFATQLSCSANSEIIATMTPNNRLGLQFTTTLAGTQQQPQVRVQGQLRPTTQTPRQVADVLVFLGEPNANGAYPFNFTL</sequence>
<dbReference type="EMBL" id="JPIN01000005">
    <property type="protein sequence ID" value="KFZ29163.1"/>
    <property type="molecule type" value="Genomic_DNA"/>
</dbReference>
<dbReference type="GO" id="GO:0015628">
    <property type="term" value="P:protein secretion by the type II secretion system"/>
    <property type="evidence" value="ECO:0007669"/>
    <property type="project" value="InterPro"/>
</dbReference>
<evidence type="ECO:0000313" key="12">
    <source>
        <dbReference type="Proteomes" id="UP000053718"/>
    </source>
</evidence>
<keyword evidence="7" id="KW-0812">Transmembrane</keyword>
<keyword evidence="12" id="KW-1185">Reference proteome</keyword>
<evidence type="ECO:0000256" key="6">
    <source>
        <dbReference type="ARBA" id="ARBA00022519"/>
    </source>
</evidence>
<keyword evidence="4" id="KW-0813">Transport</keyword>
<keyword evidence="8" id="KW-0653">Protein transport</keyword>
<dbReference type="OrthoDB" id="6118198at2"/>
<dbReference type="eggNOG" id="ENOG5030STC">
    <property type="taxonomic scope" value="Bacteria"/>
</dbReference>
<accession>A0A094L3D3</accession>
<evidence type="ECO:0000313" key="11">
    <source>
        <dbReference type="EMBL" id="KFZ29163.1"/>
    </source>
</evidence>
<keyword evidence="6" id="KW-0997">Cell inner membrane</keyword>
<evidence type="ECO:0000256" key="1">
    <source>
        <dbReference type="ARBA" id="ARBA00004533"/>
    </source>
</evidence>
<gene>
    <name evidence="11" type="ORF">IDAT_05675</name>
</gene>
<dbReference type="RefSeq" id="WP_034731635.1">
    <property type="nucleotide sequence ID" value="NZ_JPIN01000005.1"/>
</dbReference>
<comment type="caution">
    <text evidence="11">The sequence shown here is derived from an EMBL/GenBank/DDBJ whole genome shotgun (WGS) entry which is preliminary data.</text>
</comment>
<evidence type="ECO:0000256" key="10">
    <source>
        <dbReference type="ARBA" id="ARBA00030772"/>
    </source>
</evidence>
<reference evidence="11 12" key="1">
    <citation type="submission" date="2014-06" db="EMBL/GenBank/DDBJ databases">
        <title>Draft genome sequence of Idiomarina sp. MCCC 1A10513.</title>
        <authorList>
            <person name="Du J."/>
            <person name="Lai Q."/>
            <person name="Shao Z."/>
        </authorList>
    </citation>
    <scope>NUCLEOTIDE SEQUENCE [LARGE SCALE GENOMIC DNA]</scope>
    <source>
        <strain evidence="11 12">MCCC 1A10513</strain>
    </source>
</reference>
<evidence type="ECO:0000256" key="7">
    <source>
        <dbReference type="ARBA" id="ARBA00022692"/>
    </source>
</evidence>
<name>A0A094L3D3_9GAMM</name>
<protein>
    <recommendedName>
        <fullName evidence="3">Type II secretion system protein N</fullName>
    </recommendedName>
    <alternativeName>
        <fullName evidence="10">General secretion pathway protein N</fullName>
    </alternativeName>
</protein>
<organism evidence="11 12">
    <name type="scientific">Pseudidiomarina atlantica</name>
    <dbReference type="NCBI Taxonomy" id="1517416"/>
    <lineage>
        <taxon>Bacteria</taxon>
        <taxon>Pseudomonadati</taxon>
        <taxon>Pseudomonadota</taxon>
        <taxon>Gammaproteobacteria</taxon>
        <taxon>Alteromonadales</taxon>
        <taxon>Idiomarinaceae</taxon>
        <taxon>Pseudidiomarina</taxon>
    </lineage>
</organism>